<dbReference type="InterPro" id="IPR053206">
    <property type="entry name" value="Dimeric_xanthone_biosynth"/>
</dbReference>
<sequence length="141" mass="16110">FMGYCHAWAVSIASHHDSEEAVVFPILNTKLDFSREIAQHKVIHERLDALLAFIASAKADPSKFDAAKMREMMFAFKDPLFQHLDDEVSHITSDKMTVFSKEEVLDLDAHLEAYAKTHGDPFLLVPFMRSHTPPELKDTWP</sequence>
<dbReference type="OMA" id="PGLMDAN"/>
<evidence type="ECO:0000313" key="2">
    <source>
        <dbReference type="EMBL" id="EPQ59768.1"/>
    </source>
</evidence>
<protein>
    <recommendedName>
        <fullName evidence="1">Hemerythrin-like domain-containing protein</fullName>
    </recommendedName>
</protein>
<dbReference type="OrthoDB" id="58416at2759"/>
<name>S7QKJ1_GLOTA</name>
<dbReference type="AlphaFoldDB" id="S7QKJ1"/>
<dbReference type="HOGENOM" id="CLU_1829933_0_0_1"/>
<keyword evidence="3" id="KW-1185">Reference proteome</keyword>
<evidence type="ECO:0000313" key="3">
    <source>
        <dbReference type="Proteomes" id="UP000030669"/>
    </source>
</evidence>
<dbReference type="Proteomes" id="UP000030669">
    <property type="component" value="Unassembled WGS sequence"/>
</dbReference>
<reference evidence="2 3" key="1">
    <citation type="journal article" date="2012" name="Science">
        <title>The Paleozoic origin of enzymatic lignin decomposition reconstructed from 31 fungal genomes.</title>
        <authorList>
            <person name="Floudas D."/>
            <person name="Binder M."/>
            <person name="Riley R."/>
            <person name="Barry K."/>
            <person name="Blanchette R.A."/>
            <person name="Henrissat B."/>
            <person name="Martinez A.T."/>
            <person name="Otillar R."/>
            <person name="Spatafora J.W."/>
            <person name="Yadav J.S."/>
            <person name="Aerts A."/>
            <person name="Benoit I."/>
            <person name="Boyd A."/>
            <person name="Carlson A."/>
            <person name="Copeland A."/>
            <person name="Coutinho P.M."/>
            <person name="de Vries R.P."/>
            <person name="Ferreira P."/>
            <person name="Findley K."/>
            <person name="Foster B."/>
            <person name="Gaskell J."/>
            <person name="Glotzer D."/>
            <person name="Gorecki P."/>
            <person name="Heitman J."/>
            <person name="Hesse C."/>
            <person name="Hori C."/>
            <person name="Igarashi K."/>
            <person name="Jurgens J.A."/>
            <person name="Kallen N."/>
            <person name="Kersten P."/>
            <person name="Kohler A."/>
            <person name="Kuees U."/>
            <person name="Kumar T.K.A."/>
            <person name="Kuo A."/>
            <person name="LaButti K."/>
            <person name="Larrondo L.F."/>
            <person name="Lindquist E."/>
            <person name="Ling A."/>
            <person name="Lombard V."/>
            <person name="Lucas S."/>
            <person name="Lundell T."/>
            <person name="Martin R."/>
            <person name="McLaughlin D.J."/>
            <person name="Morgenstern I."/>
            <person name="Morin E."/>
            <person name="Murat C."/>
            <person name="Nagy L.G."/>
            <person name="Nolan M."/>
            <person name="Ohm R.A."/>
            <person name="Patyshakuliyeva A."/>
            <person name="Rokas A."/>
            <person name="Ruiz-Duenas F.J."/>
            <person name="Sabat G."/>
            <person name="Salamov A."/>
            <person name="Samejima M."/>
            <person name="Schmutz J."/>
            <person name="Slot J.C."/>
            <person name="St John F."/>
            <person name="Stenlid J."/>
            <person name="Sun H."/>
            <person name="Sun S."/>
            <person name="Syed K."/>
            <person name="Tsang A."/>
            <person name="Wiebenga A."/>
            <person name="Young D."/>
            <person name="Pisabarro A."/>
            <person name="Eastwood D.C."/>
            <person name="Martin F."/>
            <person name="Cullen D."/>
            <person name="Grigoriev I.V."/>
            <person name="Hibbett D.S."/>
        </authorList>
    </citation>
    <scope>NUCLEOTIDE SEQUENCE [LARGE SCALE GENOMIC DNA]</scope>
    <source>
        <strain evidence="2 3">ATCC 11539</strain>
    </source>
</reference>
<dbReference type="GeneID" id="19305142"/>
<proteinExistence type="predicted"/>
<dbReference type="PANTHER" id="PTHR38048">
    <property type="entry name" value="EXPRESSED PROTEIN"/>
    <property type="match status" value="1"/>
</dbReference>
<feature type="non-terminal residue" evidence="2">
    <location>
        <position position="1"/>
    </location>
</feature>
<dbReference type="PANTHER" id="PTHR38048:SF2">
    <property type="entry name" value="HEMERYTHRIN-LIKE DOMAIN-CONTAINING PROTEIN"/>
    <property type="match status" value="1"/>
</dbReference>
<feature type="domain" description="Hemerythrin-like" evidence="1">
    <location>
        <begin position="12"/>
        <end position="87"/>
    </location>
</feature>
<dbReference type="InterPro" id="IPR012312">
    <property type="entry name" value="Hemerythrin-like"/>
</dbReference>
<organism evidence="2 3">
    <name type="scientific">Gloeophyllum trabeum (strain ATCC 11539 / FP-39264 / Madison 617)</name>
    <name type="common">Brown rot fungus</name>
    <dbReference type="NCBI Taxonomy" id="670483"/>
    <lineage>
        <taxon>Eukaryota</taxon>
        <taxon>Fungi</taxon>
        <taxon>Dikarya</taxon>
        <taxon>Basidiomycota</taxon>
        <taxon>Agaricomycotina</taxon>
        <taxon>Agaricomycetes</taxon>
        <taxon>Gloeophyllales</taxon>
        <taxon>Gloeophyllaceae</taxon>
        <taxon>Gloeophyllum</taxon>
    </lineage>
</organism>
<evidence type="ECO:0000259" key="1">
    <source>
        <dbReference type="Pfam" id="PF01814"/>
    </source>
</evidence>
<dbReference type="EMBL" id="KB469297">
    <property type="protein sequence ID" value="EPQ59768.1"/>
    <property type="molecule type" value="Genomic_DNA"/>
</dbReference>
<feature type="non-terminal residue" evidence="2">
    <location>
        <position position="141"/>
    </location>
</feature>
<accession>S7QKJ1</accession>
<dbReference type="eggNOG" id="ENOG502SJM7">
    <property type="taxonomic scope" value="Eukaryota"/>
</dbReference>
<dbReference type="KEGG" id="gtr:GLOTRDRAFT_24705"/>
<dbReference type="Gene3D" id="1.20.120.520">
    <property type="entry name" value="nmb1532 protein domain like"/>
    <property type="match status" value="1"/>
</dbReference>
<dbReference type="Pfam" id="PF01814">
    <property type="entry name" value="Hemerythrin"/>
    <property type="match status" value="1"/>
</dbReference>
<gene>
    <name evidence="2" type="ORF">GLOTRDRAFT_24705</name>
</gene>
<dbReference type="RefSeq" id="XP_007861645.1">
    <property type="nucleotide sequence ID" value="XM_007863454.1"/>
</dbReference>